<evidence type="ECO:0000256" key="2">
    <source>
        <dbReference type="SAM" id="Phobius"/>
    </source>
</evidence>
<dbReference type="NCBIfam" id="TIGR04126">
    <property type="entry name" value="PGF_CTERM"/>
    <property type="match status" value="1"/>
</dbReference>
<reference evidence="5" key="3">
    <citation type="submission" date="2024-09" db="EMBL/GenBank/DDBJ databases">
        <authorList>
            <person name="Sun Q."/>
        </authorList>
    </citation>
    <scope>NUCLEOTIDE SEQUENCE</scope>
    <source>
        <strain evidence="5">CCM 7472</strain>
    </source>
</reference>
<dbReference type="GO" id="GO:0005886">
    <property type="term" value="C:plasma membrane"/>
    <property type="evidence" value="ECO:0007669"/>
    <property type="project" value="UniProtKB-SubCell"/>
</dbReference>
<evidence type="ECO:0000256" key="1">
    <source>
        <dbReference type="ARBA" id="ARBA00022729"/>
    </source>
</evidence>
<evidence type="ECO:0000259" key="3">
    <source>
        <dbReference type="Pfam" id="PF18204"/>
    </source>
</evidence>
<reference evidence="6" key="2">
    <citation type="journal article" date="2019" name="Int. J. Syst. Evol. Microbiol.">
        <title>The Global Catalogue of Microorganisms (GCM) 10K type strain sequencing project: providing services to taxonomists for standard genome sequencing and annotation.</title>
        <authorList>
            <consortium name="The Broad Institute Genomics Platform"/>
            <consortium name="The Broad Institute Genome Sequencing Center for Infectious Disease"/>
            <person name="Wu L."/>
            <person name="Ma J."/>
        </authorList>
    </citation>
    <scope>NUCLEOTIDE SEQUENCE [LARGE SCALE GENOMIC DNA]</scope>
    <source>
        <strain evidence="6">DT72</strain>
    </source>
</reference>
<dbReference type="EMBL" id="JBHSZH010000005">
    <property type="protein sequence ID" value="MFC7079563.1"/>
    <property type="molecule type" value="Genomic_DNA"/>
</dbReference>
<organism evidence="5 6">
    <name type="scientific">Halorussus caseinilyticus</name>
    <dbReference type="NCBI Taxonomy" id="3034025"/>
    <lineage>
        <taxon>Archaea</taxon>
        <taxon>Methanobacteriati</taxon>
        <taxon>Methanobacteriota</taxon>
        <taxon>Stenosarchaea group</taxon>
        <taxon>Halobacteria</taxon>
        <taxon>Halobacteriales</taxon>
        <taxon>Haladaptataceae</taxon>
        <taxon>Halorussus</taxon>
    </lineage>
</organism>
<proteinExistence type="predicted"/>
<evidence type="ECO:0000313" key="6">
    <source>
        <dbReference type="Proteomes" id="UP001596407"/>
    </source>
</evidence>
<keyword evidence="2" id="KW-1133">Transmembrane helix</keyword>
<keyword evidence="2" id="KW-0472">Membrane</keyword>
<dbReference type="GeneID" id="79303939"/>
<dbReference type="RefSeq" id="WP_276279373.1">
    <property type="nucleotide sequence ID" value="NZ_CP119809.1"/>
</dbReference>
<name>A0ABD5WQ07_9EURY</name>
<dbReference type="GO" id="GO:0030115">
    <property type="term" value="C:S-layer"/>
    <property type="evidence" value="ECO:0007669"/>
    <property type="project" value="UniProtKB-SubCell"/>
</dbReference>
<sequence length="120" mass="12309">MRFATPITVALVVLTAFAAPIAAERTTTECEPKTTATMNESMGETTEMMGDETTTGMMSETTTCMADDSMAGTTSAMADDSMADTTDATESGSSAFAPGFGVGAAVVALVAALYVARRRP</sequence>
<gene>
    <name evidence="4" type="ORF">ACFQJ6_04800</name>
    <name evidence="5" type="ORF">ACFQJ6_23435</name>
</gene>
<comment type="caution">
    <text evidence="5">The sequence shown here is derived from an EMBL/GenBank/DDBJ whole genome shotgun (WGS) entry which is preliminary data.</text>
</comment>
<dbReference type="AlphaFoldDB" id="A0ABD5WQ07"/>
<keyword evidence="1" id="KW-0732">Signal</keyword>
<reference evidence="5" key="1">
    <citation type="journal article" date="2014" name="Int. J. Syst. Evol. Microbiol.">
        <title>Complete genome sequence of Corynebacterium casei LMG S-19264T (=DSM 44701T), isolated from a smear-ripened cheese.</title>
        <authorList>
            <consortium name="US DOE Joint Genome Institute (JGI-PGF)"/>
            <person name="Walter F."/>
            <person name="Albersmeier A."/>
            <person name="Kalinowski J."/>
            <person name="Ruckert C."/>
        </authorList>
    </citation>
    <scope>NUCLEOTIDE SEQUENCE [LARGE SCALE GENOMIC DNA]</scope>
    <source>
        <strain evidence="5">CCM 7472</strain>
    </source>
</reference>
<keyword evidence="2" id="KW-0812">Transmembrane</keyword>
<evidence type="ECO:0000313" key="4">
    <source>
        <dbReference type="EMBL" id="MFC7079563.1"/>
    </source>
</evidence>
<feature type="domain" description="PGF-CTERM archaeal protein-sorting signal" evidence="3">
    <location>
        <begin position="98"/>
        <end position="119"/>
    </location>
</feature>
<dbReference type="Pfam" id="PF18204">
    <property type="entry name" value="PGF-CTERM"/>
    <property type="match status" value="1"/>
</dbReference>
<dbReference type="InterPro" id="IPR026371">
    <property type="entry name" value="PGF_CTERM"/>
</dbReference>
<evidence type="ECO:0000313" key="5">
    <source>
        <dbReference type="EMBL" id="MFC7082582.1"/>
    </source>
</evidence>
<feature type="transmembrane region" description="Helical" evidence="2">
    <location>
        <begin position="95"/>
        <end position="116"/>
    </location>
</feature>
<keyword evidence="6" id="KW-1185">Reference proteome</keyword>
<accession>A0ABD5WQ07</accession>
<dbReference type="Proteomes" id="UP001596407">
    <property type="component" value="Unassembled WGS sequence"/>
</dbReference>
<dbReference type="EMBL" id="JBHSZH010000005">
    <property type="protein sequence ID" value="MFC7082582.1"/>
    <property type="molecule type" value="Genomic_DNA"/>
</dbReference>
<protein>
    <submittedName>
        <fullName evidence="5">PGF-CTERM sorting domain-containing protein</fullName>
    </submittedName>
</protein>